<reference evidence="1 2" key="1">
    <citation type="journal article" date="2023" name="Plants (Basel)">
        <title>Bridging the Gap: Combining Genomics and Transcriptomics Approaches to Understand Stylosanthes scabra, an Orphan Legume from the Brazilian Caatinga.</title>
        <authorList>
            <person name="Ferreira-Neto J.R.C."/>
            <person name="da Silva M.D."/>
            <person name="Binneck E."/>
            <person name="de Melo N.F."/>
            <person name="da Silva R.H."/>
            <person name="de Melo A.L.T.M."/>
            <person name="Pandolfi V."/>
            <person name="Bustamante F.O."/>
            <person name="Brasileiro-Vidal A.C."/>
            <person name="Benko-Iseppon A.M."/>
        </authorList>
    </citation>
    <scope>NUCLEOTIDE SEQUENCE [LARGE SCALE GENOMIC DNA]</scope>
    <source>
        <tissue evidence="1">Leaves</tissue>
    </source>
</reference>
<dbReference type="Proteomes" id="UP001341840">
    <property type="component" value="Unassembled WGS sequence"/>
</dbReference>
<sequence length="96" mass="11195">MNGSYLQRNTAFLNRSRRPRQQPIPGDPMNLDRFLNFSTCGKDQWWPIKYEEWYERKNDHDLVHSDSTIANAIDSLLSLPSSAIGISKTPPYFSYK</sequence>
<protein>
    <submittedName>
        <fullName evidence="1">Uncharacterized protein</fullName>
    </submittedName>
</protein>
<comment type="caution">
    <text evidence="1">The sequence shown here is derived from an EMBL/GenBank/DDBJ whole genome shotgun (WGS) entry which is preliminary data.</text>
</comment>
<gene>
    <name evidence="1" type="ORF">PIB30_080080</name>
</gene>
<name>A0ABU6SRK1_9FABA</name>
<proteinExistence type="predicted"/>
<keyword evidence="2" id="KW-1185">Reference proteome</keyword>
<evidence type="ECO:0000313" key="1">
    <source>
        <dbReference type="EMBL" id="MED6139037.1"/>
    </source>
</evidence>
<dbReference type="EMBL" id="JASCZI010061570">
    <property type="protein sequence ID" value="MED6139037.1"/>
    <property type="molecule type" value="Genomic_DNA"/>
</dbReference>
<evidence type="ECO:0000313" key="2">
    <source>
        <dbReference type="Proteomes" id="UP001341840"/>
    </source>
</evidence>
<organism evidence="1 2">
    <name type="scientific">Stylosanthes scabra</name>
    <dbReference type="NCBI Taxonomy" id="79078"/>
    <lineage>
        <taxon>Eukaryota</taxon>
        <taxon>Viridiplantae</taxon>
        <taxon>Streptophyta</taxon>
        <taxon>Embryophyta</taxon>
        <taxon>Tracheophyta</taxon>
        <taxon>Spermatophyta</taxon>
        <taxon>Magnoliopsida</taxon>
        <taxon>eudicotyledons</taxon>
        <taxon>Gunneridae</taxon>
        <taxon>Pentapetalae</taxon>
        <taxon>rosids</taxon>
        <taxon>fabids</taxon>
        <taxon>Fabales</taxon>
        <taxon>Fabaceae</taxon>
        <taxon>Papilionoideae</taxon>
        <taxon>50 kb inversion clade</taxon>
        <taxon>dalbergioids sensu lato</taxon>
        <taxon>Dalbergieae</taxon>
        <taxon>Pterocarpus clade</taxon>
        <taxon>Stylosanthes</taxon>
    </lineage>
</organism>
<accession>A0ABU6SRK1</accession>